<organism evidence="1 2">
    <name type="scientific">Limosilactobacillus gastricus DSM 16045</name>
    <dbReference type="NCBI Taxonomy" id="1423749"/>
    <lineage>
        <taxon>Bacteria</taxon>
        <taxon>Bacillati</taxon>
        <taxon>Bacillota</taxon>
        <taxon>Bacilli</taxon>
        <taxon>Lactobacillales</taxon>
        <taxon>Lactobacillaceae</taxon>
        <taxon>Limosilactobacillus</taxon>
    </lineage>
</organism>
<dbReference type="PATRIC" id="fig|1423749.3.peg.771"/>
<dbReference type="EMBL" id="AZFN01000002">
    <property type="protein sequence ID" value="KRM03446.1"/>
    <property type="molecule type" value="Genomic_DNA"/>
</dbReference>
<comment type="caution">
    <text evidence="1">The sequence shown here is derived from an EMBL/GenBank/DDBJ whole genome shotgun (WGS) entry which is preliminary data.</text>
</comment>
<dbReference type="AlphaFoldDB" id="A0A0R1VKS3"/>
<sequence length="326" mass="37768">MPMDGKQIKHLNQQVRELRHATAKGQVFKQLDRLAGDLIEQTPRHPRTPIATVEDDAAFYDELRQMYEKLQDDQLDQVSDVWLLSLLDHFKVDDPAIRLNGCLMIFNALLANDLLTNDQLRLSFHYLAQNDILLGHIDEPKNRAVFGRATALSALASLLYADRAGYFFLQAYEVDRLVDLVAMILVMEKDTRGFVGEQGWAHMYAELANVLGELSQREELVRGDKVCLMALLLANYSRLTTPLIMGENEQLADYLVNLMNQHQVYRRYFLLALRNWRLRLRASRPQNAGNWHQIFNYRRLMQCLLMVNDLPEQIGKVILEQDDQNE</sequence>
<accession>A0A0R1VKS3</accession>
<dbReference type="Proteomes" id="UP000051739">
    <property type="component" value="Unassembled WGS sequence"/>
</dbReference>
<evidence type="ECO:0000313" key="1">
    <source>
        <dbReference type="EMBL" id="KRM03446.1"/>
    </source>
</evidence>
<protein>
    <recommendedName>
        <fullName evidence="3">DUF2785 domain-containing protein</fullName>
    </recommendedName>
</protein>
<evidence type="ECO:0008006" key="3">
    <source>
        <dbReference type="Google" id="ProtNLM"/>
    </source>
</evidence>
<reference evidence="1 2" key="1">
    <citation type="journal article" date="2015" name="Genome Announc.">
        <title>Expanding the biotechnology potential of lactobacilli through comparative genomics of 213 strains and associated genera.</title>
        <authorList>
            <person name="Sun Z."/>
            <person name="Harris H.M."/>
            <person name="McCann A."/>
            <person name="Guo C."/>
            <person name="Argimon S."/>
            <person name="Zhang W."/>
            <person name="Yang X."/>
            <person name="Jeffery I.B."/>
            <person name="Cooney J.C."/>
            <person name="Kagawa T.F."/>
            <person name="Liu W."/>
            <person name="Song Y."/>
            <person name="Salvetti E."/>
            <person name="Wrobel A."/>
            <person name="Rasinkangas P."/>
            <person name="Parkhill J."/>
            <person name="Rea M.C."/>
            <person name="O'Sullivan O."/>
            <person name="Ritari J."/>
            <person name="Douillard F.P."/>
            <person name="Paul Ross R."/>
            <person name="Yang R."/>
            <person name="Briner A.E."/>
            <person name="Felis G.E."/>
            <person name="de Vos W.M."/>
            <person name="Barrangou R."/>
            <person name="Klaenhammer T.R."/>
            <person name="Caufield P.W."/>
            <person name="Cui Y."/>
            <person name="Zhang H."/>
            <person name="O'Toole P.W."/>
        </authorList>
    </citation>
    <scope>NUCLEOTIDE SEQUENCE [LARGE SCALE GENOMIC DNA]</scope>
    <source>
        <strain evidence="1 2">DSM 16045</strain>
    </source>
</reference>
<evidence type="ECO:0000313" key="2">
    <source>
        <dbReference type="Proteomes" id="UP000051739"/>
    </source>
</evidence>
<dbReference type="Pfam" id="PF10978">
    <property type="entry name" value="DUF2785"/>
    <property type="match status" value="1"/>
</dbReference>
<proteinExistence type="predicted"/>
<keyword evidence="2" id="KW-1185">Reference proteome</keyword>
<name>A0A0R1VKS3_9LACO</name>
<dbReference type="InterPro" id="IPR021247">
    <property type="entry name" value="DUF2785"/>
</dbReference>
<gene>
    <name evidence="1" type="ORF">FC60_GL000767</name>
</gene>